<dbReference type="PROSITE" id="PS51456">
    <property type="entry name" value="MYOSIN_MOTOR"/>
    <property type="match status" value="1"/>
</dbReference>
<dbReference type="SUPFAM" id="SSF52540">
    <property type="entry name" value="P-loop containing nucleoside triphosphate hydrolases"/>
    <property type="match status" value="1"/>
</dbReference>
<dbReference type="GO" id="GO:0042995">
    <property type="term" value="C:cell projection"/>
    <property type="evidence" value="ECO:0007669"/>
    <property type="project" value="UniProtKB-SubCell"/>
</dbReference>
<evidence type="ECO:0000313" key="27">
    <source>
        <dbReference type="Proteomes" id="UP001347796"/>
    </source>
</evidence>
<feature type="region of interest" description="Disordered" evidence="23">
    <location>
        <begin position="1995"/>
        <end position="2046"/>
    </location>
</feature>
<feature type="transmembrane region" description="Helical" evidence="24">
    <location>
        <begin position="1310"/>
        <end position="1333"/>
    </location>
</feature>
<dbReference type="GO" id="GO:0016459">
    <property type="term" value="C:myosin complex"/>
    <property type="evidence" value="ECO:0007669"/>
    <property type="project" value="UniProtKB-KW"/>
</dbReference>
<feature type="transmembrane region" description="Helical" evidence="24">
    <location>
        <begin position="1034"/>
        <end position="1053"/>
    </location>
</feature>
<evidence type="ECO:0000256" key="15">
    <source>
        <dbReference type="ARBA" id="ARBA00023136"/>
    </source>
</evidence>
<keyword evidence="7" id="KW-0808">Transferase</keyword>
<feature type="transmembrane region" description="Helical" evidence="24">
    <location>
        <begin position="1149"/>
        <end position="1170"/>
    </location>
</feature>
<dbReference type="Gene3D" id="1.10.10.820">
    <property type="match status" value="1"/>
</dbReference>
<keyword evidence="27" id="KW-1185">Reference proteome</keyword>
<comment type="similarity">
    <text evidence="22">Belongs to the TRAFAC class myosin-kinesin ATPase superfamily. Myosin family.</text>
</comment>
<organism evidence="26 27">
    <name type="scientific">Patella caerulea</name>
    <name type="common">Rayed Mediterranean limpet</name>
    <dbReference type="NCBI Taxonomy" id="87958"/>
    <lineage>
        <taxon>Eukaryota</taxon>
        <taxon>Metazoa</taxon>
        <taxon>Spiralia</taxon>
        <taxon>Lophotrochozoa</taxon>
        <taxon>Mollusca</taxon>
        <taxon>Gastropoda</taxon>
        <taxon>Patellogastropoda</taxon>
        <taxon>Patelloidea</taxon>
        <taxon>Patellidae</taxon>
        <taxon>Patella</taxon>
    </lineage>
</organism>
<dbReference type="InterPro" id="IPR001609">
    <property type="entry name" value="Myosin_head_motor_dom-like"/>
</dbReference>
<evidence type="ECO:0000256" key="4">
    <source>
        <dbReference type="ARBA" id="ARBA00012543"/>
    </source>
</evidence>
<dbReference type="InterPro" id="IPR052409">
    <property type="entry name" value="Myosin-III_kinase_activity"/>
</dbReference>
<evidence type="ECO:0000256" key="7">
    <source>
        <dbReference type="ARBA" id="ARBA00022679"/>
    </source>
</evidence>
<feature type="compositionally biased region" description="Low complexity" evidence="23">
    <location>
        <begin position="833"/>
        <end position="850"/>
    </location>
</feature>
<dbReference type="GO" id="GO:0004674">
    <property type="term" value="F:protein serine/threonine kinase activity"/>
    <property type="evidence" value="ECO:0007669"/>
    <property type="project" value="TreeGrafter"/>
</dbReference>
<evidence type="ECO:0000256" key="9">
    <source>
        <dbReference type="ARBA" id="ARBA00022737"/>
    </source>
</evidence>
<dbReference type="Gene3D" id="1.20.5.4820">
    <property type="match status" value="1"/>
</dbReference>
<feature type="transmembrane region" description="Helical" evidence="24">
    <location>
        <begin position="1847"/>
        <end position="1871"/>
    </location>
</feature>
<feature type="transmembrane region" description="Helical" evidence="24">
    <location>
        <begin position="1903"/>
        <end position="1926"/>
    </location>
</feature>
<evidence type="ECO:0000256" key="13">
    <source>
        <dbReference type="ARBA" id="ARBA00023054"/>
    </source>
</evidence>
<dbReference type="EC" id="2.4.1.16" evidence="4"/>
<keyword evidence="8 24" id="KW-0812">Transmembrane</keyword>
<dbReference type="GO" id="GO:0004100">
    <property type="term" value="F:chitin synthase activity"/>
    <property type="evidence" value="ECO:0007669"/>
    <property type="project" value="UniProtKB-EC"/>
</dbReference>
<evidence type="ECO:0000256" key="16">
    <source>
        <dbReference type="ARBA" id="ARBA00023175"/>
    </source>
</evidence>
<comment type="catalytic activity">
    <reaction evidence="21">
        <text>[(1-&gt;4)-N-acetyl-beta-D-glucosaminyl](n) + UDP-N-acetyl-alpha-D-glucosamine = [(1-&gt;4)-N-acetyl-beta-D-glucosaminyl](n+1) + UDP + H(+)</text>
        <dbReference type="Rhea" id="RHEA:16637"/>
        <dbReference type="Rhea" id="RHEA-COMP:9593"/>
        <dbReference type="Rhea" id="RHEA-COMP:9595"/>
        <dbReference type="ChEBI" id="CHEBI:15378"/>
        <dbReference type="ChEBI" id="CHEBI:17029"/>
        <dbReference type="ChEBI" id="CHEBI:57705"/>
        <dbReference type="ChEBI" id="CHEBI:58223"/>
        <dbReference type="EC" id="2.4.1.16"/>
    </reaction>
</comment>
<dbReference type="FunFam" id="3.90.550.10:FF:000139">
    <property type="entry name" value="Chitin synthase 8"/>
    <property type="match status" value="1"/>
</dbReference>
<keyword evidence="13" id="KW-0175">Coiled coil</keyword>
<evidence type="ECO:0000256" key="17">
    <source>
        <dbReference type="ARBA" id="ARBA00023180"/>
    </source>
</evidence>
<keyword evidence="19" id="KW-0966">Cell projection</keyword>
<dbReference type="Gene3D" id="3.40.850.10">
    <property type="entry name" value="Kinesin motor domain"/>
    <property type="match status" value="1"/>
</dbReference>
<dbReference type="Pfam" id="PF00063">
    <property type="entry name" value="Myosin_head"/>
    <property type="match status" value="1"/>
</dbReference>
<reference evidence="26 27" key="1">
    <citation type="submission" date="2024-01" db="EMBL/GenBank/DDBJ databases">
        <title>The genome of the rayed Mediterranean limpet Patella caerulea (Linnaeus, 1758).</title>
        <authorList>
            <person name="Anh-Thu Weber A."/>
            <person name="Halstead-Nussloch G."/>
        </authorList>
    </citation>
    <scope>NUCLEOTIDE SEQUENCE [LARGE SCALE GENOMIC DNA]</scope>
    <source>
        <strain evidence="26">AATW-2023a</strain>
        <tissue evidence="26">Whole specimen</tissue>
    </source>
</reference>
<evidence type="ECO:0000256" key="1">
    <source>
        <dbReference type="ARBA" id="ARBA00004245"/>
    </source>
</evidence>
<keyword evidence="6" id="KW-0963">Cytoplasm</keyword>
<dbReference type="PANTHER" id="PTHR46256:SF3">
    <property type="entry name" value="MYOSIN MOTOR DOMAIN-CONTAINING PROTEIN"/>
    <property type="match status" value="1"/>
</dbReference>
<feature type="compositionally biased region" description="Acidic residues" evidence="23">
    <location>
        <begin position="916"/>
        <end position="925"/>
    </location>
</feature>
<feature type="transmembrane region" description="Helical" evidence="24">
    <location>
        <begin position="2153"/>
        <end position="2174"/>
    </location>
</feature>
<keyword evidence="22" id="KW-0009">Actin-binding</keyword>
<evidence type="ECO:0000256" key="23">
    <source>
        <dbReference type="SAM" id="MobiDB-lite"/>
    </source>
</evidence>
<evidence type="ECO:0000256" key="19">
    <source>
        <dbReference type="ARBA" id="ARBA00023273"/>
    </source>
</evidence>
<feature type="compositionally biased region" description="Polar residues" evidence="23">
    <location>
        <begin position="851"/>
        <end position="874"/>
    </location>
</feature>
<evidence type="ECO:0000256" key="24">
    <source>
        <dbReference type="SAM" id="Phobius"/>
    </source>
</evidence>
<evidence type="ECO:0000313" key="26">
    <source>
        <dbReference type="EMBL" id="KAK6179927.1"/>
    </source>
</evidence>
<feature type="transmembrane region" description="Helical" evidence="24">
    <location>
        <begin position="1813"/>
        <end position="1835"/>
    </location>
</feature>
<dbReference type="PANTHER" id="PTHR46256">
    <property type="entry name" value="AGAP011099-PA"/>
    <property type="match status" value="1"/>
</dbReference>
<feature type="transmembrane region" description="Helical" evidence="24">
    <location>
        <begin position="1266"/>
        <end position="1290"/>
    </location>
</feature>
<protein>
    <recommendedName>
        <fullName evidence="4">chitin synthase</fullName>
        <ecNumber evidence="4">2.4.1.16</ecNumber>
    </recommendedName>
</protein>
<keyword evidence="11 22" id="KW-0067">ATP-binding</keyword>
<comment type="subcellular location">
    <subcellularLocation>
        <location evidence="3">Cell membrane</location>
        <topology evidence="3">Multi-pass membrane protein</topology>
    </subcellularLocation>
    <subcellularLocation>
        <location evidence="2">Cell projection</location>
    </subcellularLocation>
    <subcellularLocation>
        <location evidence="1">Cytoplasm</location>
        <location evidence="1">Cytoskeleton</location>
    </subcellularLocation>
</comment>
<evidence type="ECO:0000256" key="5">
    <source>
        <dbReference type="ARBA" id="ARBA00022475"/>
    </source>
</evidence>
<evidence type="ECO:0000256" key="22">
    <source>
        <dbReference type="PROSITE-ProRule" id="PRU00782"/>
    </source>
</evidence>
<feature type="transmembrane region" description="Helical" evidence="24">
    <location>
        <begin position="1231"/>
        <end position="1254"/>
    </location>
</feature>
<feature type="transmembrane region" description="Helical" evidence="24">
    <location>
        <begin position="1785"/>
        <end position="1807"/>
    </location>
</feature>
<evidence type="ECO:0000256" key="20">
    <source>
        <dbReference type="ARBA" id="ARBA00046329"/>
    </source>
</evidence>
<feature type="transmembrane region" description="Helical" evidence="24">
    <location>
        <begin position="1000"/>
        <end position="1022"/>
    </location>
</feature>
<dbReference type="Proteomes" id="UP001347796">
    <property type="component" value="Unassembled WGS sequence"/>
</dbReference>
<feature type="compositionally biased region" description="Pro residues" evidence="23">
    <location>
        <begin position="2012"/>
        <end position="2024"/>
    </location>
</feature>
<evidence type="ECO:0000256" key="11">
    <source>
        <dbReference type="ARBA" id="ARBA00022840"/>
    </source>
</evidence>
<dbReference type="InterPro" id="IPR029044">
    <property type="entry name" value="Nucleotide-diphossugar_trans"/>
</dbReference>
<feature type="transmembrane region" description="Helical" evidence="24">
    <location>
        <begin position="1877"/>
        <end position="1896"/>
    </location>
</feature>
<dbReference type="InterPro" id="IPR027417">
    <property type="entry name" value="P-loop_NTPase"/>
</dbReference>
<feature type="region of interest" description="Disordered" evidence="23">
    <location>
        <begin position="825"/>
        <end position="925"/>
    </location>
</feature>
<dbReference type="GO" id="GO:0000146">
    <property type="term" value="F:microfilament motor activity"/>
    <property type="evidence" value="ECO:0007669"/>
    <property type="project" value="TreeGrafter"/>
</dbReference>
<dbReference type="GO" id="GO:0005886">
    <property type="term" value="C:plasma membrane"/>
    <property type="evidence" value="ECO:0007669"/>
    <property type="project" value="UniProtKB-SubCell"/>
</dbReference>
<keyword evidence="17" id="KW-0325">Glycoprotein</keyword>
<dbReference type="EMBL" id="JAZGQO010000008">
    <property type="protein sequence ID" value="KAK6179927.1"/>
    <property type="molecule type" value="Genomic_DNA"/>
</dbReference>
<feature type="binding site" evidence="22">
    <location>
        <begin position="96"/>
        <end position="103"/>
    </location>
    <ligand>
        <name>ATP</name>
        <dbReference type="ChEBI" id="CHEBI:30616"/>
    </ligand>
</feature>
<dbReference type="GO" id="GO:0005524">
    <property type="term" value="F:ATP binding"/>
    <property type="evidence" value="ECO:0007669"/>
    <property type="project" value="UniProtKB-UniRule"/>
</dbReference>
<evidence type="ECO:0000256" key="18">
    <source>
        <dbReference type="ARBA" id="ARBA00023212"/>
    </source>
</evidence>
<evidence type="ECO:0000256" key="14">
    <source>
        <dbReference type="ARBA" id="ARBA00023123"/>
    </source>
</evidence>
<dbReference type="GO" id="GO:0003779">
    <property type="term" value="F:actin binding"/>
    <property type="evidence" value="ECO:0007669"/>
    <property type="project" value="UniProtKB-KW"/>
</dbReference>
<gene>
    <name evidence="26" type="ORF">SNE40_012174</name>
</gene>
<keyword evidence="14 22" id="KW-0518">Myosin</keyword>
<keyword evidence="10 22" id="KW-0547">Nucleotide-binding</keyword>
<evidence type="ECO:0000256" key="12">
    <source>
        <dbReference type="ARBA" id="ARBA00022989"/>
    </source>
</evidence>
<dbReference type="Gene3D" id="1.20.120.720">
    <property type="entry name" value="Myosin VI head, motor domain, U50 subdomain"/>
    <property type="match status" value="1"/>
</dbReference>
<feature type="transmembrane region" description="Helical" evidence="24">
    <location>
        <begin position="960"/>
        <end position="988"/>
    </location>
</feature>
<evidence type="ECO:0000256" key="8">
    <source>
        <dbReference type="ARBA" id="ARBA00022692"/>
    </source>
</evidence>
<feature type="transmembrane region" description="Helical" evidence="24">
    <location>
        <begin position="2111"/>
        <end position="2133"/>
    </location>
</feature>
<feature type="compositionally biased region" description="Basic and acidic residues" evidence="23">
    <location>
        <begin position="887"/>
        <end position="903"/>
    </location>
</feature>
<keyword evidence="18" id="KW-0206">Cytoskeleton</keyword>
<dbReference type="SMART" id="SM00242">
    <property type="entry name" value="MYSc"/>
    <property type="match status" value="1"/>
</dbReference>
<feature type="region of interest" description="Disordered" evidence="23">
    <location>
        <begin position="585"/>
        <end position="604"/>
    </location>
</feature>
<feature type="region of interest" description="Actin-binding" evidence="22">
    <location>
        <begin position="614"/>
        <end position="636"/>
    </location>
</feature>
<evidence type="ECO:0000259" key="25">
    <source>
        <dbReference type="PROSITE" id="PS51456"/>
    </source>
</evidence>
<accession>A0AAN8JL84</accession>
<keyword evidence="9" id="KW-0677">Repeat</keyword>
<sequence length="2334" mass="268150">MPLVDDLCKLEVLDETNILQTLKTRYEKDRFYTYIGDILVAVNPCKPTGLFDERNHAIYSNMCVRTAKPPHLFWVADSCYRNMLDTGRNQCILVSGESGAGKTESSKYIIRHLMHISSTDDKHLLDKIVQLNPLLEAFGNASTVSNNNSSRFGKFVELHYKENGTLLGAKIDDYILEKSRVVHRNKTEKNFHIFYALFAGMTRDKLLYYFLEDPNSHRIMRGSAGHQDVFKDTEEMLHYQKMFTDLTEIMQQIGFSEEHLTVIYITLAAILHLANIVFLPCQEVDGVTIADEYPLHAVAKLLSIEDEMALTESLISQVSHIRGERFHCRKTEREANDSRDALCKELYARLFGWIVGQINQNLWPHRDRSQPPTGPSIGLLDMSGFENFENNRFDQFLINVSNERLQQYFMDYIFPREKKEYELEGIHWTDIHHRSNDDVLNLIFKKSYGILPLLDEESTFPQSSDSTLVHKLDRYCTSNERYIPSKGNRVMFGVRHYADKVYYDAAGFLERNRDKLSSDIVVNLQNSQNAFIRDLFTASLSATGTISDFSSKSTIRPTLPNSWPVVMETEILHTNLSQQVSSNLEQGNMTRSSSTQSLTQKPKPTVTNHFKRSLFDLLSKLNEADPLFVRCVKPNRTLTSARFDNVLVNRQLQCNGLMEIAQLRRDGFPFRSKFDDFVDRYAELCENLQLHHGPTAQCQKILQDSGIKDYQLGKTKVFLKSWHKEILDSNLKTKIQERKLRESQASLLSAMNDSDENDMFSQSMDSGHASNGHLSSGHLYSEHGNIRGDPLGKRFSVPNLAVSGFLQSTSAQRRTTMANISASLNGLLNVPPTSNFSRSSSGRRTSSSFTEGFNTPPDNISNRLNQNSYSADHSGQSDDDMSTDTVEDQRYEDLPNDIPEIKVKASPSETSHEDSDLLDEEEDEEFEDDQWRPYDVFQIKERELEDDDSIFKEILKCVRLFLYLFVVVVILGSTVASRLSLILITSGIKGDEKTRGESTVILLFCICCPIMWNWLNAVMKILFGGKEWPSMKLFFFLFIFEAMQTAGICLLIFRCLPGTDFFRGVTVTFTIFQIPSILNLIFHEKKLTCSIWDFLKLFCSLIACLCQLGALCVFTITDFTADGGHTLLNLLDNSRTTITFETLHWELPLAAILISVGWIENFILGEWTLFGKVKSSFRNWRHEVQDVRETSYFLLGPLKIGLTVLLANFLTDAPFRLPSVDEGDTDTDKSIHHLTSYSLMYIQIGSGIVCTYLAGMACKLHMQKTAFALPLLLSPPVSLMCIYLQCKYMYLPSYWHVGSWLCSEVDIYKMIIPLGCAGALWISYCLIVSHIWFPQSERMAKIEKLFITPHYDGIFPDFNLTMRRRRIDQEMRRTRCDSLTGNLTDDYVVPTIYACATMWHETRQEMTQLLKSLYRLDYVQCASRLAQQQFRIRDPDYYNFEIHIIFDDAFEIDDDFNKYVPNSFVQQLVECMEDAARSVVKGPIIIAPPVKVPTPYGGRLVFTMPGQTKMIIHIKNKNMIRHRKRWSQCMYMYYLLGYRLLGGKDSDMRTVDETELHEDIEKTNVRNRKKGRSKKRQKAAPLRSLLMRMTPEKYEKVMQEAENTFVLALDGDVDFKPESVKLLIDRMKKNKKVGAVCGRIHPIGSGPMVWYQQFEYAIGHWLQKAAEHVFGCVLCCPGCFSLFRASALMDDNVMKMYTTKPTEARHYIQFEQGEDRWLCTLLLQQGHRIDYCAGADALTFAPETFNEFFNQRRRWSPSTLANMMDLLSSWRETCRINDNISRPYVLYQFILMASTILAPSTVVLMITGSYHSVFGIGIWWSYILSVIPVAIYIIICMTQKSNYQITAAAALTALFTVVMMIATVGTVISIATESFNSPNVVFLSGLAVIFVIAGLLHPQELFCLIYGILYFMVVPSTFILLTVYYLCNLNNVSWGTRETPKKMSPEEEAEVERQAQEKAKKKSRSFFSLLGIVSIINELRDAIKTLMGLKDELNNKNNQNAQQPLNPSDSKPIPPPPPPPPPHLPSNAAVPTVHHPPVQAHHSSRSAKLVPGYEADPYNPHWLSLEFIGNGPVEVLSETEEEFWQYLIKKYLHPLNEDKAHKLKIKEDLILIRNNVVFIFFMLNFLWTVLALQLQNNQGKLSSFYIVEKYEPLSLAFLTIFALALFLQFASMFLHRWGTFLHLMSSTRIDWLKKTHTEEDFARFVVSETRKLQNLEPEPDYENDGDTYSVEMTETEMDDLSSIHSDYYEGYNRRTLRRLRHPSQNDDVPVLQTIFQQNLQNLHHRWKQGTIRPNRSGESYRRWGQPTANAMRERLYTQSFQPEPRDRFDGIRIV</sequence>
<keyword evidence="16 22" id="KW-0505">Motor protein</keyword>
<dbReference type="Gene3D" id="1.20.58.530">
    <property type="match status" value="1"/>
</dbReference>
<keyword evidence="12 24" id="KW-1133">Transmembrane helix</keyword>
<evidence type="ECO:0000256" key="3">
    <source>
        <dbReference type="ARBA" id="ARBA00004651"/>
    </source>
</evidence>
<name>A0AAN8JL84_PATCE</name>
<feature type="transmembrane region" description="Helical" evidence="24">
    <location>
        <begin position="1191"/>
        <end position="1211"/>
    </location>
</feature>
<evidence type="ECO:0000256" key="10">
    <source>
        <dbReference type="ARBA" id="ARBA00022741"/>
    </source>
</evidence>
<comment type="similarity">
    <text evidence="20">Belongs to the chitin synthase family. Class IV subfamily.</text>
</comment>
<dbReference type="CDD" id="cd14897">
    <property type="entry name" value="MYSc_Myo36"/>
    <property type="match status" value="1"/>
</dbReference>
<dbReference type="Gene3D" id="3.90.550.10">
    <property type="entry name" value="Spore Coat Polysaccharide Biosynthesis Protein SpsA, Chain A"/>
    <property type="match status" value="1"/>
</dbReference>
<evidence type="ECO:0000256" key="21">
    <source>
        <dbReference type="ARBA" id="ARBA00048014"/>
    </source>
</evidence>
<dbReference type="SUPFAM" id="SSF53448">
    <property type="entry name" value="Nucleotide-diphospho-sugar transferases"/>
    <property type="match status" value="1"/>
</dbReference>
<evidence type="ECO:0000256" key="6">
    <source>
        <dbReference type="ARBA" id="ARBA00022490"/>
    </source>
</evidence>
<keyword evidence="5" id="KW-1003">Cell membrane</keyword>
<dbReference type="Pfam" id="PF03142">
    <property type="entry name" value="Chitin_synth_2"/>
    <property type="match status" value="1"/>
</dbReference>
<dbReference type="CDD" id="cd04190">
    <property type="entry name" value="Chitin_synth_C"/>
    <property type="match status" value="1"/>
</dbReference>
<feature type="compositionally biased region" description="Acidic residues" evidence="23">
    <location>
        <begin position="877"/>
        <end position="886"/>
    </location>
</feature>
<dbReference type="InterPro" id="IPR036961">
    <property type="entry name" value="Kinesin_motor_dom_sf"/>
</dbReference>
<comment type="caution">
    <text evidence="26">The sequence shown here is derived from an EMBL/GenBank/DDBJ whole genome shotgun (WGS) entry which is preliminary data.</text>
</comment>
<evidence type="ECO:0000256" key="2">
    <source>
        <dbReference type="ARBA" id="ARBA00004316"/>
    </source>
</evidence>
<feature type="transmembrane region" description="Helical" evidence="24">
    <location>
        <begin position="1094"/>
        <end position="1116"/>
    </location>
</feature>
<feature type="domain" description="Myosin motor" evidence="25">
    <location>
        <begin position="2"/>
        <end position="732"/>
    </location>
</feature>
<dbReference type="PRINTS" id="PR00193">
    <property type="entry name" value="MYOSINHEAVY"/>
</dbReference>
<dbReference type="GO" id="GO:0030832">
    <property type="term" value="P:regulation of actin filament length"/>
    <property type="evidence" value="ECO:0007669"/>
    <property type="project" value="TreeGrafter"/>
</dbReference>
<proteinExistence type="inferred from homology"/>
<keyword evidence="15 24" id="KW-0472">Membrane</keyword>